<gene>
    <name evidence="7" type="ORF">OXD698_LOCUS50794</name>
</gene>
<dbReference type="PANTHER" id="PTHR31386">
    <property type="entry name" value="UNCHARACTERIZED PROTEIN KIAA2013"/>
    <property type="match status" value="1"/>
</dbReference>
<comment type="caution">
    <text evidence="7">The sequence shown here is derived from an EMBL/GenBank/DDBJ whole genome shotgun (WGS) entry which is preliminary data.</text>
</comment>
<evidence type="ECO:0000256" key="3">
    <source>
        <dbReference type="ARBA" id="ARBA00022729"/>
    </source>
</evidence>
<dbReference type="Pfam" id="PF10222">
    <property type="entry name" value="DUF2152"/>
    <property type="match status" value="1"/>
</dbReference>
<evidence type="ECO:0000256" key="5">
    <source>
        <dbReference type="ARBA" id="ARBA00023136"/>
    </source>
</evidence>
<evidence type="ECO:0000313" key="8">
    <source>
        <dbReference type="Proteomes" id="UP000663844"/>
    </source>
</evidence>
<feature type="non-terminal residue" evidence="7">
    <location>
        <position position="1"/>
    </location>
</feature>
<keyword evidence="3" id="KW-0732">Signal</keyword>
<evidence type="ECO:0000313" key="7">
    <source>
        <dbReference type="EMBL" id="CAF4389031.1"/>
    </source>
</evidence>
<dbReference type="AlphaFoldDB" id="A0A820NDK3"/>
<dbReference type="InterPro" id="IPR018795">
    <property type="entry name" value="K2013-like"/>
</dbReference>
<proteinExistence type="predicted"/>
<evidence type="ECO:0000256" key="6">
    <source>
        <dbReference type="ARBA" id="ARBA00023180"/>
    </source>
</evidence>
<keyword evidence="5" id="KW-0472">Membrane</keyword>
<name>A0A820NDK3_9BILA</name>
<keyword evidence="2" id="KW-0812">Transmembrane</keyword>
<organism evidence="7 8">
    <name type="scientific">Adineta steineri</name>
    <dbReference type="NCBI Taxonomy" id="433720"/>
    <lineage>
        <taxon>Eukaryota</taxon>
        <taxon>Metazoa</taxon>
        <taxon>Spiralia</taxon>
        <taxon>Gnathifera</taxon>
        <taxon>Rotifera</taxon>
        <taxon>Eurotatoria</taxon>
        <taxon>Bdelloidea</taxon>
        <taxon>Adinetida</taxon>
        <taxon>Adinetidae</taxon>
        <taxon>Adineta</taxon>
    </lineage>
</organism>
<keyword evidence="4" id="KW-1133">Transmembrane helix</keyword>
<keyword evidence="6" id="KW-0325">Glycoprotein</keyword>
<sequence length="146" mass="16717">AMNGDIINRTIYYVICSTPSPIYELNINETKRNELNQSLFQIDQCYESHSTLIGEKLWIAPGDDLAVSQLAHLWRSTLSRKGCFTLMRSGANGVLQSMLLSIGGIRFRNHHLEMYLDPKDLHRDMFFRSINFGKQYHVNISITGGH</sequence>
<comment type="subcellular location">
    <subcellularLocation>
        <location evidence="1">Membrane</location>
        <topology evidence="1">Single-pass type I membrane protein</topology>
    </subcellularLocation>
</comment>
<feature type="non-terminal residue" evidence="7">
    <location>
        <position position="146"/>
    </location>
</feature>
<reference evidence="7" key="1">
    <citation type="submission" date="2021-02" db="EMBL/GenBank/DDBJ databases">
        <authorList>
            <person name="Nowell W R."/>
        </authorList>
    </citation>
    <scope>NUCLEOTIDE SEQUENCE</scope>
</reference>
<dbReference type="EMBL" id="CAJOAZ010024958">
    <property type="protein sequence ID" value="CAF4389031.1"/>
    <property type="molecule type" value="Genomic_DNA"/>
</dbReference>
<evidence type="ECO:0000256" key="1">
    <source>
        <dbReference type="ARBA" id="ARBA00004479"/>
    </source>
</evidence>
<protein>
    <submittedName>
        <fullName evidence="7">Uncharacterized protein</fullName>
    </submittedName>
</protein>
<evidence type="ECO:0000256" key="2">
    <source>
        <dbReference type="ARBA" id="ARBA00022692"/>
    </source>
</evidence>
<dbReference type="GO" id="GO:0016020">
    <property type="term" value="C:membrane"/>
    <property type="evidence" value="ECO:0007669"/>
    <property type="project" value="UniProtKB-SubCell"/>
</dbReference>
<evidence type="ECO:0000256" key="4">
    <source>
        <dbReference type="ARBA" id="ARBA00022989"/>
    </source>
</evidence>
<dbReference type="PANTHER" id="PTHR31386:SF2">
    <property type="entry name" value="SIMILAR TO RIKEN CDNA 2510039O18"/>
    <property type="match status" value="1"/>
</dbReference>
<accession>A0A820NDK3</accession>
<dbReference type="Proteomes" id="UP000663844">
    <property type="component" value="Unassembled WGS sequence"/>
</dbReference>